<comment type="function">
    <text evidence="1">Involved in the transposition of the insertion sequence IS5.</text>
</comment>
<keyword evidence="4" id="KW-0238">DNA-binding</keyword>
<accession>A0A6P2RS23</accession>
<evidence type="ECO:0000256" key="3">
    <source>
        <dbReference type="ARBA" id="ARBA00022578"/>
    </source>
</evidence>
<evidence type="ECO:0000256" key="1">
    <source>
        <dbReference type="ARBA" id="ARBA00003544"/>
    </source>
</evidence>
<reference evidence="9 10" key="1">
    <citation type="submission" date="2019-09" db="EMBL/GenBank/DDBJ databases">
        <authorList>
            <person name="Depoorter E."/>
        </authorList>
    </citation>
    <scope>NUCLEOTIDE SEQUENCE [LARGE SCALE GENOMIC DNA]</scope>
    <source>
        <strain evidence="9">LMG 23254</strain>
    </source>
</reference>
<dbReference type="AlphaFoldDB" id="A0A6P2RS23"/>
<dbReference type="Pfam" id="PF05598">
    <property type="entry name" value="DUF772"/>
    <property type="match status" value="1"/>
</dbReference>
<feature type="compositionally biased region" description="Basic and acidic residues" evidence="6">
    <location>
        <begin position="184"/>
        <end position="196"/>
    </location>
</feature>
<dbReference type="InterPro" id="IPR047959">
    <property type="entry name" value="Transpos_IS5"/>
</dbReference>
<keyword evidence="3" id="KW-0815">Transposition</keyword>
<feature type="domain" description="Transposase InsH N-terminal" evidence="8">
    <location>
        <begin position="16"/>
        <end position="117"/>
    </location>
</feature>
<evidence type="ECO:0000256" key="6">
    <source>
        <dbReference type="SAM" id="MobiDB-lite"/>
    </source>
</evidence>
<feature type="domain" description="Transposase IS4-like" evidence="7">
    <location>
        <begin position="207"/>
        <end position="349"/>
    </location>
</feature>
<comment type="similarity">
    <text evidence="2">Belongs to the transposase 11 family.</text>
</comment>
<protein>
    <submittedName>
        <fullName evidence="9">Putative transposase</fullName>
    </submittedName>
</protein>
<evidence type="ECO:0000256" key="2">
    <source>
        <dbReference type="ARBA" id="ARBA00010075"/>
    </source>
</evidence>
<dbReference type="EMBL" id="CABVPW010000046">
    <property type="protein sequence ID" value="VWC38581.1"/>
    <property type="molecule type" value="Genomic_DNA"/>
</dbReference>
<dbReference type="RefSeq" id="WP_175034914.1">
    <property type="nucleotide sequence ID" value="NZ_CABVPW010000046.1"/>
</dbReference>
<evidence type="ECO:0000259" key="7">
    <source>
        <dbReference type="Pfam" id="PF01609"/>
    </source>
</evidence>
<dbReference type="InterPro" id="IPR002559">
    <property type="entry name" value="Transposase_11"/>
</dbReference>
<gene>
    <name evidence="9" type="ORF">BLA23254_06793</name>
</gene>
<evidence type="ECO:0000256" key="5">
    <source>
        <dbReference type="ARBA" id="ARBA00023172"/>
    </source>
</evidence>
<evidence type="ECO:0000313" key="10">
    <source>
        <dbReference type="Proteomes" id="UP000494218"/>
    </source>
</evidence>
<evidence type="ECO:0000256" key="4">
    <source>
        <dbReference type="ARBA" id="ARBA00023125"/>
    </source>
</evidence>
<dbReference type="InterPro" id="IPR008490">
    <property type="entry name" value="Transposase_InsH_N"/>
</dbReference>
<dbReference type="PANTHER" id="PTHR35604:SF2">
    <property type="entry name" value="TRANSPOSASE INSH FOR INSERTION SEQUENCE ELEMENT IS5A-RELATED"/>
    <property type="match status" value="1"/>
</dbReference>
<dbReference type="Proteomes" id="UP000494218">
    <property type="component" value="Unassembled WGS sequence"/>
</dbReference>
<feature type="region of interest" description="Disordered" evidence="6">
    <location>
        <begin position="162"/>
        <end position="196"/>
    </location>
</feature>
<organism evidence="9 10">
    <name type="scientific">Burkholderia lata (strain ATCC 17760 / DSM 23089 / LMG 22485 / NCIMB 9086 / R18194 / 383)</name>
    <dbReference type="NCBI Taxonomy" id="482957"/>
    <lineage>
        <taxon>Bacteria</taxon>
        <taxon>Pseudomonadati</taxon>
        <taxon>Pseudomonadota</taxon>
        <taxon>Betaproteobacteria</taxon>
        <taxon>Burkholderiales</taxon>
        <taxon>Burkholderiaceae</taxon>
        <taxon>Burkholderia</taxon>
        <taxon>Burkholderia cepacia complex</taxon>
    </lineage>
</organism>
<evidence type="ECO:0000313" key="9">
    <source>
        <dbReference type="EMBL" id="VWC38581.1"/>
    </source>
</evidence>
<dbReference type="NCBIfam" id="NF033581">
    <property type="entry name" value="transpos_IS5_4"/>
    <property type="match status" value="1"/>
</dbReference>
<dbReference type="GO" id="GO:0004803">
    <property type="term" value="F:transposase activity"/>
    <property type="evidence" value="ECO:0007669"/>
    <property type="project" value="InterPro"/>
</dbReference>
<dbReference type="PANTHER" id="PTHR35604">
    <property type="entry name" value="TRANSPOSASE INSH FOR INSERTION SEQUENCE ELEMENT IS5A-RELATED"/>
    <property type="match status" value="1"/>
</dbReference>
<evidence type="ECO:0000259" key="8">
    <source>
        <dbReference type="Pfam" id="PF05598"/>
    </source>
</evidence>
<dbReference type="Pfam" id="PF01609">
    <property type="entry name" value="DDE_Tnp_1"/>
    <property type="match status" value="1"/>
</dbReference>
<dbReference type="GO" id="GO:0003677">
    <property type="term" value="F:DNA binding"/>
    <property type="evidence" value="ECO:0007669"/>
    <property type="project" value="UniProtKB-KW"/>
</dbReference>
<dbReference type="GO" id="GO:0006313">
    <property type="term" value="P:DNA transposition"/>
    <property type="evidence" value="ECO:0007669"/>
    <property type="project" value="InterPro"/>
</dbReference>
<keyword evidence="5" id="KW-0233">DNA recombination</keyword>
<feature type="compositionally biased region" description="Basic and acidic residues" evidence="6">
    <location>
        <begin position="164"/>
        <end position="173"/>
    </location>
</feature>
<proteinExistence type="inferred from homology"/>
<sequence>MRGGDGYNESLFSTVRLEEFVPQTHPLRQVRTWLNEALSKMDAKFSAMYEVNVKGGRPSIAPEKLMRAMLLQVLYSIRSERQLVEQISYNLLFRWFVGLSIEDAVWNHSVFSKNRDRLLEFDAVTELFNATVETAQKRGLLSGEHFSVDGTLIQAWASHKSIRRKDGSDDDRPPGNWHGQPRSNETHESKSDGDSRLYRKNNVAPALPSYLGHVLTDNRHGLVVNVQASRANGRAERDVAAEMLRDVALPDRRITVGADKGYDTRGFIKACRDANVTPHVARNTKRSGGSAIDKRTTRHLGYALSQRKRKCIEQCFGWGKTIGLLRQVMVRGLEKVDQLLTLTMAAYNLTRLRSLAALRPQSA</sequence>
<name>A0A6P2RS23_BURL3</name>